<accession>F7PRC0</accession>
<dbReference type="InterPro" id="IPR013216">
    <property type="entry name" value="Methyltransf_11"/>
</dbReference>
<feature type="domain" description="Methyltransferase type 11" evidence="1">
    <location>
        <begin position="50"/>
        <end position="147"/>
    </location>
</feature>
<evidence type="ECO:0000313" key="2">
    <source>
        <dbReference type="EMBL" id="ERJ11754.1"/>
    </source>
</evidence>
<dbReference type="Pfam" id="PF08241">
    <property type="entry name" value="Methyltransf_11"/>
    <property type="match status" value="1"/>
</dbReference>
<dbReference type="SUPFAM" id="SSF53335">
    <property type="entry name" value="S-adenosyl-L-methionine-dependent methyltransferases"/>
    <property type="match status" value="1"/>
</dbReference>
<dbReference type="Gene3D" id="3.40.50.150">
    <property type="entry name" value="Vaccinia Virus protein VP39"/>
    <property type="match status" value="1"/>
</dbReference>
<sequence>MTKTLESTINYYRNYEEETRLFRDHAHKVEFLTTTHYIDKLIKTNDKIIEVGAGTGAYSFYYADKGMDVTAVELVDRNVEIMKQNQSQHNPIEVIQGDARNLSMIKESQFDTVLCLGPLYHLSHPSDQKACIKEMVRILKPGGILLVAYISNYMAFVNHVASDPTYLTQKKLVEFLESGKNEENCFNFLSPEQAENLLSNEKITIKNHIATDGLSYLLRDKVNCFTDEQFTVWFDYHLKTCEEPSLLGYSCHGLLIVEKVVEHKE</sequence>
<dbReference type="CDD" id="cd02440">
    <property type="entry name" value="AdoMet_MTases"/>
    <property type="match status" value="1"/>
</dbReference>
<dbReference type="AlphaFoldDB" id="F7PRC0"/>
<comment type="caution">
    <text evidence="2">The sequence shown here is derived from an EMBL/GenBank/DDBJ whole genome shotgun (WGS) entry which is preliminary data.</text>
</comment>
<reference evidence="2 3" key="1">
    <citation type="journal article" date="2011" name="J. Bacteriol.">
        <title>Genome sequence of Haloplasma contractile, an unusual contractile bacterium from a deep-sea anoxic brine lake.</title>
        <authorList>
            <person name="Antunes A."/>
            <person name="Alam I."/>
            <person name="El Dorry H."/>
            <person name="Siam R."/>
            <person name="Robertson A."/>
            <person name="Bajic V.B."/>
            <person name="Stingl U."/>
        </authorList>
    </citation>
    <scope>NUCLEOTIDE SEQUENCE [LARGE SCALE GENOMIC DNA]</scope>
    <source>
        <strain evidence="2 3">SSD-17B</strain>
    </source>
</reference>
<reference evidence="2 3" key="2">
    <citation type="journal article" date="2013" name="PLoS ONE">
        <title>INDIGO - INtegrated Data Warehouse of MIcrobial GenOmes with Examples from the Red Sea Extremophiles.</title>
        <authorList>
            <person name="Alam I."/>
            <person name="Antunes A."/>
            <person name="Kamau A.A."/>
            <person name="Ba Alawi W."/>
            <person name="Kalkatawi M."/>
            <person name="Stingl U."/>
            <person name="Bajic V.B."/>
        </authorList>
    </citation>
    <scope>NUCLEOTIDE SEQUENCE [LARGE SCALE GENOMIC DNA]</scope>
    <source>
        <strain evidence="2 3">SSD-17B</strain>
    </source>
</reference>
<organism evidence="2 3">
    <name type="scientific">Haloplasma contractile SSD-17B</name>
    <dbReference type="NCBI Taxonomy" id="1033810"/>
    <lineage>
        <taxon>Bacteria</taxon>
        <taxon>Bacillati</taxon>
        <taxon>Mycoplasmatota</taxon>
        <taxon>Mollicutes</taxon>
        <taxon>Haloplasmatales</taxon>
        <taxon>Haloplasmataceae</taxon>
        <taxon>Haloplasma</taxon>
    </lineage>
</organism>
<dbReference type="GO" id="GO:0032259">
    <property type="term" value="P:methylation"/>
    <property type="evidence" value="ECO:0007669"/>
    <property type="project" value="UniProtKB-KW"/>
</dbReference>
<dbReference type="EMBL" id="AFNU02000008">
    <property type="protein sequence ID" value="ERJ11754.1"/>
    <property type="molecule type" value="Genomic_DNA"/>
</dbReference>
<gene>
    <name evidence="2" type="ORF">HLPCO_002237</name>
</gene>
<dbReference type="STRING" id="1033810.HLPCO_002237"/>
<dbReference type="OrthoDB" id="9810615at2"/>
<dbReference type="EC" id="2.1.1.163" evidence="2"/>
<keyword evidence="2" id="KW-0489">Methyltransferase</keyword>
<dbReference type="PANTHER" id="PTHR43591:SF110">
    <property type="entry name" value="RHODANESE DOMAIN-CONTAINING PROTEIN"/>
    <property type="match status" value="1"/>
</dbReference>
<dbReference type="GO" id="GO:0043770">
    <property type="term" value="F:demethylmenaquinone methyltransferase activity"/>
    <property type="evidence" value="ECO:0007669"/>
    <property type="project" value="UniProtKB-EC"/>
</dbReference>
<dbReference type="eggNOG" id="COG2226">
    <property type="taxonomic scope" value="Bacteria"/>
</dbReference>
<keyword evidence="2" id="KW-0830">Ubiquinone</keyword>
<dbReference type="RefSeq" id="WP_008824379.1">
    <property type="nucleotide sequence ID" value="NZ_AFNU02000008.1"/>
</dbReference>
<keyword evidence="2" id="KW-0808">Transferase</keyword>
<dbReference type="InParanoid" id="F7PRC0"/>
<name>F7PRC0_9MOLU</name>
<keyword evidence="3" id="KW-1185">Reference proteome</keyword>
<dbReference type="Proteomes" id="UP000005707">
    <property type="component" value="Unassembled WGS sequence"/>
</dbReference>
<protein>
    <submittedName>
        <fullName evidence="2">Ubiquinone-menaquinone biosynthesis methyltransferase protein</fullName>
        <ecNumber evidence="2">2.1.1.163</ecNumber>
    </submittedName>
</protein>
<dbReference type="PANTHER" id="PTHR43591">
    <property type="entry name" value="METHYLTRANSFERASE"/>
    <property type="match status" value="1"/>
</dbReference>
<evidence type="ECO:0000259" key="1">
    <source>
        <dbReference type="Pfam" id="PF08241"/>
    </source>
</evidence>
<dbReference type="InterPro" id="IPR029063">
    <property type="entry name" value="SAM-dependent_MTases_sf"/>
</dbReference>
<evidence type="ECO:0000313" key="3">
    <source>
        <dbReference type="Proteomes" id="UP000005707"/>
    </source>
</evidence>
<proteinExistence type="predicted"/>
<dbReference type="GO" id="GO:0008757">
    <property type="term" value="F:S-adenosylmethionine-dependent methyltransferase activity"/>
    <property type="evidence" value="ECO:0007669"/>
    <property type="project" value="InterPro"/>
</dbReference>